<dbReference type="InterPro" id="IPR011008">
    <property type="entry name" value="Dimeric_a/b-barrel"/>
</dbReference>
<accession>A0ABZ1I7D5</accession>
<dbReference type="EMBL" id="CP142149">
    <property type="protein sequence ID" value="WSE30285.1"/>
    <property type="molecule type" value="Genomic_DNA"/>
</dbReference>
<organism evidence="1 2">
    <name type="scientific">Amycolatopsis rhabdoformis</name>
    <dbReference type="NCBI Taxonomy" id="1448059"/>
    <lineage>
        <taxon>Bacteria</taxon>
        <taxon>Bacillati</taxon>
        <taxon>Actinomycetota</taxon>
        <taxon>Actinomycetes</taxon>
        <taxon>Pseudonocardiales</taxon>
        <taxon>Pseudonocardiaceae</taxon>
        <taxon>Amycolatopsis</taxon>
    </lineage>
</organism>
<keyword evidence="2" id="KW-1185">Reference proteome</keyword>
<evidence type="ECO:0000313" key="1">
    <source>
        <dbReference type="EMBL" id="WSE30285.1"/>
    </source>
</evidence>
<gene>
    <name evidence="1" type="ORF">VSH64_47135</name>
</gene>
<evidence type="ECO:0000313" key="2">
    <source>
        <dbReference type="Proteomes" id="UP001330812"/>
    </source>
</evidence>
<dbReference type="SUPFAM" id="SSF54909">
    <property type="entry name" value="Dimeric alpha+beta barrel"/>
    <property type="match status" value="1"/>
</dbReference>
<dbReference type="InterPro" id="IPR008000">
    <property type="entry name" value="Rham/fucose_mutarotase"/>
</dbReference>
<dbReference type="Proteomes" id="UP001330812">
    <property type="component" value="Chromosome"/>
</dbReference>
<dbReference type="Pfam" id="PF05336">
    <property type="entry name" value="rhaM"/>
    <property type="match status" value="1"/>
</dbReference>
<reference evidence="1 2" key="1">
    <citation type="journal article" date="2015" name="Int. J. Syst. Evol. Microbiol.">
        <title>Amycolatopsis rhabdoformis sp. nov., an actinomycete isolated from a tropical forest soil.</title>
        <authorList>
            <person name="Souza W.R."/>
            <person name="Silva R.E."/>
            <person name="Goodfellow M."/>
            <person name="Busarakam K."/>
            <person name="Figueiro F.S."/>
            <person name="Ferreira D."/>
            <person name="Rodrigues-Filho E."/>
            <person name="Moraes L.A.B."/>
            <person name="Zucchi T.D."/>
        </authorList>
    </citation>
    <scope>NUCLEOTIDE SEQUENCE [LARGE SCALE GENOMIC DNA]</scope>
    <source>
        <strain evidence="1 2">NCIMB 14900</strain>
    </source>
</reference>
<protein>
    <submittedName>
        <fullName evidence="1">L-rhamnose mutarotase</fullName>
    </submittedName>
</protein>
<proteinExistence type="predicted"/>
<dbReference type="Gene3D" id="3.30.70.100">
    <property type="match status" value="1"/>
</dbReference>
<dbReference type="RefSeq" id="WP_326569233.1">
    <property type="nucleotide sequence ID" value="NZ_CP142149.1"/>
</dbReference>
<name>A0ABZ1I7D5_9PSEU</name>
<sequence length="112" mass="12549">MTHGPTPQSVALRTRLKPGQEAAYESVHAVIPPELDTALRRAGVRTWRIWRSGLDLFHFVEVDDFDAMKAALADDPADIEWQIRINELLDTADDRNSTSAGLGLVWELPVKE</sequence>